<dbReference type="GO" id="GO:0030163">
    <property type="term" value="P:protein catabolic process"/>
    <property type="evidence" value="ECO:0007669"/>
    <property type="project" value="UniProtKB-ARBA"/>
</dbReference>
<dbReference type="InterPro" id="IPR002083">
    <property type="entry name" value="MATH/TRAF_dom"/>
</dbReference>
<dbReference type="PROSITE" id="PS50097">
    <property type="entry name" value="BTB"/>
    <property type="match status" value="1"/>
</dbReference>
<dbReference type="SUPFAM" id="SSF54695">
    <property type="entry name" value="POZ domain"/>
    <property type="match status" value="1"/>
</dbReference>
<feature type="domain" description="MATH" evidence="2">
    <location>
        <begin position="11"/>
        <end position="141"/>
    </location>
</feature>
<dbReference type="AlphaFoldDB" id="A0A4Y2X7C0"/>
<protein>
    <submittedName>
        <fullName evidence="3">TD and POZ domain-containing protein 5</fullName>
    </submittedName>
</protein>
<sequence>MATRNNDETNGYTFQWKIENISHCWLKPFERIESPIFIADTLESTKWSLWLYPLGQTNEKENVSFFLHREDCSGPGVIEINYQLAFLNNDGSFLKEFTIRRRGFERKREWGFREFINRERVFFTEREAFLPEDTLTLQCTLWKKDETCAKPKHSHARTVFTVNRRSFVWKIDAFSTLKPGLKNRLRDGFIDFDLVLNEELGFEKKIIININSFDQRMKYFSFKTSIIDWEGKKENCRINKCFASDLKEGALSPMLLFPDKLMEHSRQYLPNDSLSLDCEYVYSTETNSYEIFGCGIIYPNSIEEVTESKKKHYVAKEKSHITSALIDDLKSMYNDSICNDTELRTSTKTFPAHKGILSARSPVFRRMFTNDMKEKNCGHVDISDLEDDTVHRMLTYVYTDSLEDLQLDSAFKLYAAADKYEILSLKTRCSSFMKENLCPTKACEVLFLADQHQDVDLKCFVQDYILEHDKEVFGSQEWKDFMDTNLKLAANIMYLKVYPE</sequence>
<dbReference type="CDD" id="cd00121">
    <property type="entry name" value="MATH"/>
    <property type="match status" value="1"/>
</dbReference>
<dbReference type="CDD" id="cd18186">
    <property type="entry name" value="BTB_POZ_ZBTB_KLHL-like"/>
    <property type="match status" value="1"/>
</dbReference>
<dbReference type="SUPFAM" id="SSF49599">
    <property type="entry name" value="TRAF domain-like"/>
    <property type="match status" value="1"/>
</dbReference>
<reference evidence="3 4" key="1">
    <citation type="journal article" date="2019" name="Sci. Rep.">
        <title>Orb-weaving spider Araneus ventricosus genome elucidates the spidroin gene catalogue.</title>
        <authorList>
            <person name="Kono N."/>
            <person name="Nakamura H."/>
            <person name="Ohtoshi R."/>
            <person name="Moran D.A.P."/>
            <person name="Shinohara A."/>
            <person name="Yoshida Y."/>
            <person name="Fujiwara M."/>
            <person name="Mori M."/>
            <person name="Tomita M."/>
            <person name="Arakawa K."/>
        </authorList>
    </citation>
    <scope>NUCLEOTIDE SEQUENCE [LARGE SCALE GENOMIC DNA]</scope>
</reference>
<dbReference type="Proteomes" id="UP000499080">
    <property type="component" value="Unassembled WGS sequence"/>
</dbReference>
<dbReference type="SMART" id="SM00225">
    <property type="entry name" value="BTB"/>
    <property type="match status" value="1"/>
</dbReference>
<dbReference type="Pfam" id="PF00651">
    <property type="entry name" value="BTB"/>
    <property type="match status" value="1"/>
</dbReference>
<evidence type="ECO:0000259" key="1">
    <source>
        <dbReference type="PROSITE" id="PS50097"/>
    </source>
</evidence>
<gene>
    <name evidence="3" type="primary">Tdpoz5_13</name>
    <name evidence="3" type="ORF">AVEN_124874_1</name>
</gene>
<accession>A0A4Y2X7C0</accession>
<name>A0A4Y2X7C0_ARAVE</name>
<evidence type="ECO:0000313" key="4">
    <source>
        <dbReference type="Proteomes" id="UP000499080"/>
    </source>
</evidence>
<dbReference type="Gene3D" id="2.60.210.10">
    <property type="entry name" value="Apoptosis, Tumor Necrosis Factor Receptor Associated Protein 2, Chain A"/>
    <property type="match status" value="1"/>
</dbReference>
<evidence type="ECO:0000313" key="3">
    <source>
        <dbReference type="EMBL" id="GBO45493.1"/>
    </source>
</evidence>
<dbReference type="PANTHER" id="PTHR24413">
    <property type="entry name" value="SPECKLE-TYPE POZ PROTEIN"/>
    <property type="match status" value="1"/>
</dbReference>
<dbReference type="Pfam" id="PF22486">
    <property type="entry name" value="MATH_2"/>
    <property type="match status" value="1"/>
</dbReference>
<dbReference type="OrthoDB" id="6359816at2759"/>
<evidence type="ECO:0000259" key="2">
    <source>
        <dbReference type="PROSITE" id="PS50144"/>
    </source>
</evidence>
<dbReference type="Gene3D" id="1.25.40.420">
    <property type="match status" value="1"/>
</dbReference>
<feature type="domain" description="BTB" evidence="1">
    <location>
        <begin position="339"/>
        <end position="406"/>
    </location>
</feature>
<keyword evidence="4" id="KW-1185">Reference proteome</keyword>
<dbReference type="PROSITE" id="PS50144">
    <property type="entry name" value="MATH"/>
    <property type="match status" value="1"/>
</dbReference>
<dbReference type="InterPro" id="IPR011333">
    <property type="entry name" value="SKP1/BTB/POZ_sf"/>
</dbReference>
<dbReference type="EMBL" id="BGPR01072622">
    <property type="protein sequence ID" value="GBO45493.1"/>
    <property type="molecule type" value="Genomic_DNA"/>
</dbReference>
<dbReference type="InterPro" id="IPR000210">
    <property type="entry name" value="BTB/POZ_dom"/>
</dbReference>
<dbReference type="Gene3D" id="3.30.710.10">
    <property type="entry name" value="Potassium Channel Kv1.1, Chain A"/>
    <property type="match status" value="1"/>
</dbReference>
<organism evidence="3 4">
    <name type="scientific">Araneus ventricosus</name>
    <name type="common">Orbweaver spider</name>
    <name type="synonym">Epeira ventricosa</name>
    <dbReference type="NCBI Taxonomy" id="182803"/>
    <lineage>
        <taxon>Eukaryota</taxon>
        <taxon>Metazoa</taxon>
        <taxon>Ecdysozoa</taxon>
        <taxon>Arthropoda</taxon>
        <taxon>Chelicerata</taxon>
        <taxon>Arachnida</taxon>
        <taxon>Araneae</taxon>
        <taxon>Araneomorphae</taxon>
        <taxon>Entelegynae</taxon>
        <taxon>Araneoidea</taxon>
        <taxon>Araneidae</taxon>
        <taxon>Araneus</taxon>
    </lineage>
</organism>
<dbReference type="InterPro" id="IPR008974">
    <property type="entry name" value="TRAF-like"/>
</dbReference>
<proteinExistence type="predicted"/>
<comment type="caution">
    <text evidence="3">The sequence shown here is derived from an EMBL/GenBank/DDBJ whole genome shotgun (WGS) entry which is preliminary data.</text>
</comment>